<keyword evidence="5 8" id="KW-1133">Transmembrane helix</keyword>
<dbReference type="Proteomes" id="UP000318231">
    <property type="component" value="Chromosome"/>
</dbReference>
<dbReference type="Pfam" id="PF00584">
    <property type="entry name" value="SecE"/>
    <property type="match status" value="1"/>
</dbReference>
<reference evidence="9 14" key="3">
    <citation type="submission" date="2021-10" db="EMBL/GenBank/DDBJ databases">
        <title>Sequencing the mobilome of antimicrobial resistant bacterial isolates spanning a range of GC content: The potential of a sustainable low cost, low infrastructure approach for surveillance with Oxford Nanopore sequencing.</title>
        <authorList>
            <person name="Sands K."/>
        </authorList>
    </citation>
    <scope>NUCLEOTIDE SEQUENCE [LARGE SCALE GENOMIC DNA]</scope>
    <source>
        <strain evidence="9 14">MIN-202</strain>
    </source>
</reference>
<dbReference type="Proteomes" id="UP001201240">
    <property type="component" value="Unassembled WGS sequence"/>
</dbReference>
<keyword evidence="7 8" id="KW-0472">Membrane</keyword>
<evidence type="ECO:0000256" key="3">
    <source>
        <dbReference type="ARBA" id="ARBA00022692"/>
    </source>
</evidence>
<dbReference type="GO" id="GO:0008320">
    <property type="term" value="F:protein transmembrane transporter activity"/>
    <property type="evidence" value="ECO:0007669"/>
    <property type="project" value="InterPro"/>
</dbReference>
<evidence type="ECO:0000313" key="9">
    <source>
        <dbReference type="EMBL" id="MCF1349277.1"/>
    </source>
</evidence>
<name>A0AAP9ACC0_UREUR</name>
<gene>
    <name evidence="10" type="primary">secE</name>
    <name evidence="11" type="ORF">DSQ42_03415</name>
    <name evidence="10" type="ORF">FJM05_03295</name>
    <name evidence="9" type="ORF">LH652_03190</name>
</gene>
<organism evidence="10 13">
    <name type="scientific">Ureaplasma urealyticum</name>
    <name type="common">Ureaplasma urealyticum biotype 2</name>
    <dbReference type="NCBI Taxonomy" id="2130"/>
    <lineage>
        <taxon>Bacteria</taxon>
        <taxon>Bacillati</taxon>
        <taxon>Mycoplasmatota</taxon>
        <taxon>Mycoplasmoidales</taxon>
        <taxon>Mycoplasmoidaceae</taxon>
        <taxon>Ureaplasma</taxon>
    </lineage>
</organism>
<dbReference type="GO" id="GO:0006886">
    <property type="term" value="P:intracellular protein transport"/>
    <property type="evidence" value="ECO:0007669"/>
    <property type="project" value="InterPro"/>
</dbReference>
<reference evidence="11 12" key="1">
    <citation type="submission" date="2018-07" db="EMBL/GenBank/DDBJ databases">
        <title>Ureaplasma urealyticum 1000 the multidrug-resistant clinical isolate obtained from scrapings of the urogenital tract of a woman with inflammatory diseases of the reproductive organs.</title>
        <authorList>
            <person name="Kolesnikova E.A."/>
            <person name="Alekseeva A.E."/>
            <person name="Brusnigina N.F."/>
            <person name="Makhova M.A."/>
        </authorList>
    </citation>
    <scope>NUCLEOTIDE SEQUENCE [LARGE SCALE GENOMIC DNA]</scope>
    <source>
        <strain evidence="11 12">1000</strain>
    </source>
</reference>
<keyword evidence="2" id="KW-0813">Transport</keyword>
<accession>A0AAP9ACC0</accession>
<evidence type="ECO:0000256" key="6">
    <source>
        <dbReference type="ARBA" id="ARBA00023010"/>
    </source>
</evidence>
<evidence type="ECO:0000256" key="8">
    <source>
        <dbReference type="SAM" id="Phobius"/>
    </source>
</evidence>
<comment type="subcellular location">
    <subcellularLocation>
        <location evidence="1">Membrane</location>
    </subcellularLocation>
</comment>
<keyword evidence="3 8" id="KW-0812">Transmembrane</keyword>
<evidence type="ECO:0000313" key="10">
    <source>
        <dbReference type="EMBL" id="QDI65176.1"/>
    </source>
</evidence>
<sequence length="166" mass="19797">MANEKKQKTNKYLTYQDQEYERNLLLEKERKQQKKLLAQQTYRELNLHKSLIKKAKDDQKLILKLLKENKLISKTQFNAHRLELKNAINEMIDEHYQLLDKYSVDFEKLSFKLKRWFYGIGKEIRRTSWASKRSVLVSLIIVIIIVLILAAIFFGIDSGFYKLSAK</sequence>
<dbReference type="GO" id="GO:0006605">
    <property type="term" value="P:protein targeting"/>
    <property type="evidence" value="ECO:0007669"/>
    <property type="project" value="InterPro"/>
</dbReference>
<proteinExistence type="predicted"/>
<evidence type="ECO:0000313" key="12">
    <source>
        <dbReference type="Proteomes" id="UP000253077"/>
    </source>
</evidence>
<dbReference type="EMBL" id="JAJBIS010000001">
    <property type="protein sequence ID" value="MCF1349277.1"/>
    <property type="molecule type" value="Genomic_DNA"/>
</dbReference>
<dbReference type="Proteomes" id="UP000253077">
    <property type="component" value="Unassembled WGS sequence"/>
</dbReference>
<reference evidence="10 13" key="2">
    <citation type="submission" date="2019-07" db="EMBL/GenBank/DDBJ databases">
        <title>Comparative genomics of three clinical Ureaplasma species: analysis of their core genomes and virulence factors.</title>
        <authorList>
            <person name="Yang T."/>
            <person name="Zhang Y."/>
            <person name="Li X."/>
            <person name="Kong Y."/>
            <person name="Yu H."/>
            <person name="Ruan Z."/>
            <person name="Xie X."/>
            <person name="Zhang J."/>
        </authorList>
    </citation>
    <scope>NUCLEOTIDE SEQUENCE [LARGE SCALE GENOMIC DNA]</scope>
    <source>
        <strain evidence="10 13">132</strain>
    </source>
</reference>
<evidence type="ECO:0000313" key="11">
    <source>
        <dbReference type="EMBL" id="RCJ00632.1"/>
    </source>
</evidence>
<dbReference type="InterPro" id="IPR005807">
    <property type="entry name" value="SecE_bac"/>
</dbReference>
<evidence type="ECO:0000256" key="4">
    <source>
        <dbReference type="ARBA" id="ARBA00022927"/>
    </source>
</evidence>
<dbReference type="AlphaFoldDB" id="A0AAP9ACC0"/>
<dbReference type="RefSeq" id="WP_004025755.1">
    <property type="nucleotide sequence ID" value="NZ_CAMXZD010000007.1"/>
</dbReference>
<dbReference type="GO" id="GO:0009306">
    <property type="term" value="P:protein secretion"/>
    <property type="evidence" value="ECO:0007669"/>
    <property type="project" value="InterPro"/>
</dbReference>
<evidence type="ECO:0000256" key="1">
    <source>
        <dbReference type="ARBA" id="ARBA00004370"/>
    </source>
</evidence>
<evidence type="ECO:0000313" key="14">
    <source>
        <dbReference type="Proteomes" id="UP001201240"/>
    </source>
</evidence>
<protein>
    <submittedName>
        <fullName evidence="10">Preprotein translocase subunit SecE</fullName>
    </submittedName>
</protein>
<dbReference type="GeneID" id="93849135"/>
<evidence type="ECO:0000256" key="7">
    <source>
        <dbReference type="ARBA" id="ARBA00023136"/>
    </source>
</evidence>
<feature type="transmembrane region" description="Helical" evidence="8">
    <location>
        <begin position="135"/>
        <end position="156"/>
    </location>
</feature>
<dbReference type="Gene3D" id="1.20.5.1030">
    <property type="entry name" value="Preprotein translocase secy subunit"/>
    <property type="match status" value="1"/>
</dbReference>
<dbReference type="NCBIfam" id="TIGR00964">
    <property type="entry name" value="secE_bact"/>
    <property type="match status" value="1"/>
</dbReference>
<keyword evidence="4" id="KW-0653">Protein transport</keyword>
<dbReference type="InterPro" id="IPR038379">
    <property type="entry name" value="SecE_sf"/>
</dbReference>
<dbReference type="InterPro" id="IPR001901">
    <property type="entry name" value="Translocase_SecE/Sec61-g"/>
</dbReference>
<evidence type="ECO:0000256" key="2">
    <source>
        <dbReference type="ARBA" id="ARBA00022448"/>
    </source>
</evidence>
<evidence type="ECO:0000313" key="13">
    <source>
        <dbReference type="Proteomes" id="UP000318231"/>
    </source>
</evidence>
<dbReference type="GO" id="GO:0016020">
    <property type="term" value="C:membrane"/>
    <property type="evidence" value="ECO:0007669"/>
    <property type="project" value="UniProtKB-SubCell"/>
</dbReference>
<evidence type="ECO:0000256" key="5">
    <source>
        <dbReference type="ARBA" id="ARBA00022989"/>
    </source>
</evidence>
<dbReference type="EMBL" id="CP041200">
    <property type="protein sequence ID" value="QDI65176.1"/>
    <property type="molecule type" value="Genomic_DNA"/>
</dbReference>
<keyword evidence="6" id="KW-0811">Translocation</keyword>
<dbReference type="EMBL" id="QOKT01000027">
    <property type="protein sequence ID" value="RCJ00632.1"/>
    <property type="molecule type" value="Genomic_DNA"/>
</dbReference>